<dbReference type="InterPro" id="IPR010425">
    <property type="entry name" value="Caps_synth_GfcC-like_C"/>
</dbReference>
<dbReference type="InterPro" id="IPR046459">
    <property type="entry name" value="Caps_syn_GfcC_N"/>
</dbReference>
<accession>A0A6M1RDR2</accession>
<dbReference type="Pfam" id="PF20616">
    <property type="entry name" value="Caps_syn_GfcC_N"/>
    <property type="match status" value="1"/>
</dbReference>
<name>A0A6M1RDR2_9GAMM</name>
<feature type="domain" description="Capsule biosynthesis GfcC-like N-terminal" evidence="3">
    <location>
        <begin position="71"/>
        <end position="169"/>
    </location>
</feature>
<keyword evidence="1" id="KW-0732">Signal</keyword>
<feature type="chain" id="PRO_5027098949" evidence="1">
    <location>
        <begin position="29"/>
        <end position="272"/>
    </location>
</feature>
<evidence type="ECO:0000313" key="5">
    <source>
        <dbReference type="Proteomes" id="UP000473008"/>
    </source>
</evidence>
<dbReference type="AlphaFoldDB" id="A0A6M1RDR2"/>
<proteinExistence type="predicted"/>
<evidence type="ECO:0000256" key="1">
    <source>
        <dbReference type="SAM" id="SignalP"/>
    </source>
</evidence>
<dbReference type="Proteomes" id="UP000473008">
    <property type="component" value="Unassembled WGS sequence"/>
</dbReference>
<gene>
    <name evidence="4" type="ORF">G5S52_12595</name>
</gene>
<keyword evidence="5" id="KW-1185">Reference proteome</keyword>
<comment type="caution">
    <text evidence="4">The sequence shown here is derived from an EMBL/GenBank/DDBJ whole genome shotgun (WGS) entry which is preliminary data.</text>
</comment>
<dbReference type="Pfam" id="PF06251">
    <property type="entry name" value="Caps_syn_GfcC_C"/>
    <property type="match status" value="1"/>
</dbReference>
<evidence type="ECO:0000313" key="4">
    <source>
        <dbReference type="EMBL" id="NGN98456.1"/>
    </source>
</evidence>
<dbReference type="EMBL" id="JAALDL010000009">
    <property type="protein sequence ID" value="NGN98456.1"/>
    <property type="molecule type" value="Genomic_DNA"/>
</dbReference>
<evidence type="ECO:0000259" key="3">
    <source>
        <dbReference type="Pfam" id="PF20616"/>
    </source>
</evidence>
<reference evidence="4 5" key="1">
    <citation type="submission" date="2020-02" db="EMBL/GenBank/DDBJ databases">
        <title>The draft genome of Grimontia sedimenta sp. nov., isolated from benthic sediments near coral reefs south of Kuwait.</title>
        <authorList>
            <person name="Mahmoud H.M."/>
            <person name="Jose L."/>
            <person name="Eapen S."/>
        </authorList>
    </citation>
    <scope>NUCLEOTIDE SEQUENCE [LARGE SCALE GENOMIC DNA]</scope>
    <source>
        <strain evidence="4 5">S25</strain>
    </source>
</reference>
<feature type="domain" description="Capsule biosynthesis GfcC-like C-terminal" evidence="2">
    <location>
        <begin position="187"/>
        <end position="271"/>
    </location>
</feature>
<feature type="signal peptide" evidence="1">
    <location>
        <begin position="1"/>
        <end position="28"/>
    </location>
</feature>
<evidence type="ECO:0000259" key="2">
    <source>
        <dbReference type="Pfam" id="PF06251"/>
    </source>
</evidence>
<protein>
    <submittedName>
        <fullName evidence="4">Polysaccharide synthesis</fullName>
    </submittedName>
</protein>
<sequence>MFTFSSSRALALRSALFALVSLPLHSQASEQTQVYVSTSLESNTAFTVSFDAAPRVSQLVSEGARVIRPHLLNQAQAHQSELIYWQGASLFSNTLSDATTDLLESVKADLHTLSAEWADDAEYKASVDALIGYIEDSTFRERLDVPLDEDFYLMGSRINPLANGDLTLILPRRPEQVTVIGAVVEPKHVPFATLTDANGYLAHIDTLNTFGISEVAVVAMNGELANHKIAYWNGEAQNIPPGAVIFVPFQRLPFGLSSLNEKLPRLLQHRVM</sequence>
<dbReference type="Gene3D" id="3.10.560.10">
    <property type="entry name" value="Outer membrane lipoprotein wza domain like"/>
    <property type="match status" value="1"/>
</dbReference>
<dbReference type="RefSeq" id="WP_165014029.1">
    <property type="nucleotide sequence ID" value="NZ_JAALDL010000009.1"/>
</dbReference>
<organism evidence="4 5">
    <name type="scientific">Grimontia sedimenti</name>
    <dbReference type="NCBI Taxonomy" id="2711294"/>
    <lineage>
        <taxon>Bacteria</taxon>
        <taxon>Pseudomonadati</taxon>
        <taxon>Pseudomonadota</taxon>
        <taxon>Gammaproteobacteria</taxon>
        <taxon>Vibrionales</taxon>
        <taxon>Vibrionaceae</taxon>
        <taxon>Grimontia</taxon>
    </lineage>
</organism>